<reference evidence="2" key="1">
    <citation type="journal article" date="2010" name="Science">
        <title>The genome of the Western clawed frog Xenopus tropicalis.</title>
        <authorList>
            <person name="Hellsten U."/>
            <person name="Harland R.M."/>
            <person name="Gilchrist M.J."/>
            <person name="Hendrix D."/>
            <person name="Jurka J."/>
            <person name="Kapitonov V."/>
            <person name="Ovcharenko I."/>
            <person name="Putnam N.H."/>
            <person name="Shu S."/>
            <person name="Taher L."/>
            <person name="Blitz I.L."/>
            <person name="Blumberg B."/>
            <person name="Dichmann D.S."/>
            <person name="Dubchak I."/>
            <person name="Amaya E."/>
            <person name="Detter J.C."/>
            <person name="Fletcher R."/>
            <person name="Gerhard D.S."/>
            <person name="Goodstein D."/>
            <person name="Graves T."/>
            <person name="Grigoriev I.V."/>
            <person name="Grimwood J."/>
            <person name="Kawashima T."/>
            <person name="Lindquist E."/>
            <person name="Lucas S.M."/>
            <person name="Mead P.E."/>
            <person name="Mitros T."/>
            <person name="Ogino H."/>
            <person name="Ohta Y."/>
            <person name="Poliakov A.V."/>
            <person name="Pollet N."/>
            <person name="Robert J."/>
            <person name="Salamov A."/>
            <person name="Sater A.K."/>
            <person name="Schmutz J."/>
            <person name="Terry A."/>
            <person name="Vize P.D."/>
            <person name="Warren W.C."/>
            <person name="Wells D."/>
            <person name="Wills A."/>
            <person name="Wilson R.K."/>
            <person name="Zimmerman L.B."/>
            <person name="Zorn A.M."/>
            <person name="Grainger R."/>
            <person name="Grammer T."/>
            <person name="Khokha M.K."/>
            <person name="Richardson P.M."/>
            <person name="Rokhsar D.S."/>
        </authorList>
    </citation>
    <scope>NUCLEOTIDE SEQUENCE [LARGE SCALE GENOMIC DNA]</scope>
    <source>
        <strain evidence="2">Nigerian</strain>
    </source>
</reference>
<proteinExistence type="predicted"/>
<organism evidence="2">
    <name type="scientific">Xenopus tropicalis</name>
    <name type="common">Western clawed frog</name>
    <name type="synonym">Silurana tropicalis</name>
    <dbReference type="NCBI Taxonomy" id="8364"/>
    <lineage>
        <taxon>Eukaryota</taxon>
        <taxon>Metazoa</taxon>
        <taxon>Chordata</taxon>
        <taxon>Craniata</taxon>
        <taxon>Vertebrata</taxon>
        <taxon>Euteleostomi</taxon>
        <taxon>Amphibia</taxon>
        <taxon>Batrachia</taxon>
        <taxon>Anura</taxon>
        <taxon>Pipoidea</taxon>
        <taxon>Pipidae</taxon>
        <taxon>Xenopodinae</taxon>
        <taxon>Xenopus</taxon>
        <taxon>Silurana</taxon>
    </lineage>
</organism>
<sequence length="146" mass="15987">TAAKRTSKNVSQASTFRAQGPGSIPPAPQGAKQKIDNKHNRTCKEQLHRRISTETQWAQGTQRIMLSQQRPGDGENCRKWGGLCISTTLNPTSELVQIEALMPGLHFSPSFTNPYALGFPHLAPPPVTAPLGLTSSSRHLHWQISI</sequence>
<name>A0A803JSV0_XENTR</name>
<feature type="compositionally biased region" description="Polar residues" evidence="1">
    <location>
        <begin position="8"/>
        <end position="17"/>
    </location>
</feature>
<protein>
    <submittedName>
        <fullName evidence="2">Uncharacterized protein</fullName>
    </submittedName>
</protein>
<evidence type="ECO:0000256" key="1">
    <source>
        <dbReference type="SAM" id="MobiDB-lite"/>
    </source>
</evidence>
<evidence type="ECO:0000313" key="2">
    <source>
        <dbReference type="Ensembl" id="ENSXETP00000111095"/>
    </source>
</evidence>
<feature type="region of interest" description="Disordered" evidence="1">
    <location>
        <begin position="1"/>
        <end position="39"/>
    </location>
</feature>
<accession>A0A803JSV0</accession>
<dbReference type="InParanoid" id="A0A803JSV0"/>
<dbReference type="AlphaFoldDB" id="A0A803JSV0"/>
<dbReference type="Ensembl" id="ENSXETT00000107438">
    <property type="protein sequence ID" value="ENSXETP00000111095"/>
    <property type="gene ID" value="ENSXETG00000043022"/>
</dbReference>
<reference evidence="2" key="2">
    <citation type="submission" date="2021-03" db="UniProtKB">
        <authorList>
            <consortium name="Ensembl"/>
        </authorList>
    </citation>
    <scope>IDENTIFICATION</scope>
</reference>